<dbReference type="Pfam" id="PF00903">
    <property type="entry name" value="Glyoxalase"/>
    <property type="match status" value="1"/>
</dbReference>
<accession>A0ABQ3PMF6</accession>
<organism evidence="3 4">
    <name type="scientific">Streptomyces hydrogenans</name>
    <dbReference type="NCBI Taxonomy" id="1873719"/>
    <lineage>
        <taxon>Bacteria</taxon>
        <taxon>Bacillati</taxon>
        <taxon>Actinomycetota</taxon>
        <taxon>Actinomycetes</taxon>
        <taxon>Kitasatosporales</taxon>
        <taxon>Streptomycetaceae</taxon>
        <taxon>Streptomyces</taxon>
    </lineage>
</organism>
<dbReference type="EMBL" id="BNDW01000102">
    <property type="protein sequence ID" value="GHI26201.1"/>
    <property type="molecule type" value="Genomic_DNA"/>
</dbReference>
<sequence>MSRVQLALRVPDPAASVAFYTKLFGTEPAELRDGYANFALAEPPLKLVLVEGAENEDSRLDHLCVEIDTTEAVHAATARLGEADLPTAEENDTTCCYALQDEVWVHGPGREPREVYVVDADADTLPKQQGSTCCAGPAPTTDSEAGEPVAAGGCR</sequence>
<dbReference type="InterPro" id="IPR004360">
    <property type="entry name" value="Glyas_Fos-R_dOase_dom"/>
</dbReference>
<dbReference type="InterPro" id="IPR037523">
    <property type="entry name" value="VOC_core"/>
</dbReference>
<dbReference type="PROSITE" id="PS51819">
    <property type="entry name" value="VOC"/>
    <property type="match status" value="1"/>
</dbReference>
<evidence type="ECO:0000256" key="1">
    <source>
        <dbReference type="SAM" id="MobiDB-lite"/>
    </source>
</evidence>
<comment type="caution">
    <text evidence="3">The sequence shown here is derived from an EMBL/GenBank/DDBJ whole genome shotgun (WGS) entry which is preliminary data.</text>
</comment>
<gene>
    <name evidence="3" type="ORF">Shyd_75720</name>
</gene>
<dbReference type="InterPro" id="IPR052393">
    <property type="entry name" value="Cadmium-induced_rsp"/>
</dbReference>
<dbReference type="SUPFAM" id="SSF54593">
    <property type="entry name" value="Glyoxalase/Bleomycin resistance protein/Dihydroxybiphenyl dioxygenase"/>
    <property type="match status" value="1"/>
</dbReference>
<dbReference type="PANTHER" id="PTHR41294">
    <property type="entry name" value="CADMIUM-INDUCED PROTEIN CADI"/>
    <property type="match status" value="1"/>
</dbReference>
<evidence type="ECO:0000313" key="3">
    <source>
        <dbReference type="EMBL" id="GHI26201.1"/>
    </source>
</evidence>
<dbReference type="InterPro" id="IPR049789">
    <property type="entry name" value="ArsI/CadI-like"/>
</dbReference>
<dbReference type="PANTHER" id="PTHR41294:SF1">
    <property type="entry name" value="CADMIUM-INDUCED PROTEIN CADI"/>
    <property type="match status" value="1"/>
</dbReference>
<reference evidence="3" key="1">
    <citation type="submission" date="2024-05" db="EMBL/GenBank/DDBJ databases">
        <title>Whole genome shotgun sequence of Streptomyces hydrogenans NBRC 13475.</title>
        <authorList>
            <person name="Komaki H."/>
            <person name="Tamura T."/>
        </authorList>
    </citation>
    <scope>NUCLEOTIDE SEQUENCE</scope>
    <source>
        <strain evidence="3">NBRC 13475</strain>
    </source>
</reference>
<dbReference type="Proteomes" id="UP001052739">
    <property type="component" value="Unassembled WGS sequence"/>
</dbReference>
<evidence type="ECO:0000259" key="2">
    <source>
        <dbReference type="PROSITE" id="PS51819"/>
    </source>
</evidence>
<dbReference type="NCBIfam" id="NF041414">
    <property type="entry name" value="ArsI_CadI_VOC"/>
    <property type="match status" value="1"/>
</dbReference>
<dbReference type="Gene3D" id="3.10.180.10">
    <property type="entry name" value="2,3-Dihydroxybiphenyl 1,2-Dioxygenase, domain 1"/>
    <property type="match status" value="1"/>
</dbReference>
<name>A0ABQ3PMF6_9ACTN</name>
<dbReference type="InterPro" id="IPR029068">
    <property type="entry name" value="Glyas_Bleomycin-R_OHBP_Dase"/>
</dbReference>
<dbReference type="RefSeq" id="WP_190221602.1">
    <property type="nucleotide sequence ID" value="NZ_BNBS01000003.1"/>
</dbReference>
<evidence type="ECO:0000313" key="4">
    <source>
        <dbReference type="Proteomes" id="UP001052739"/>
    </source>
</evidence>
<protein>
    <submittedName>
        <fullName evidence="3">Glyoxalase</fullName>
    </submittedName>
</protein>
<proteinExistence type="predicted"/>
<feature type="domain" description="VOC" evidence="2">
    <location>
        <begin position="2"/>
        <end position="118"/>
    </location>
</feature>
<keyword evidence="4" id="KW-1185">Reference proteome</keyword>
<feature type="region of interest" description="Disordered" evidence="1">
    <location>
        <begin position="128"/>
        <end position="155"/>
    </location>
</feature>